<dbReference type="EMBL" id="BART01019661">
    <property type="protein sequence ID" value="GAG94664.1"/>
    <property type="molecule type" value="Genomic_DNA"/>
</dbReference>
<protein>
    <submittedName>
        <fullName evidence="1">Uncharacterized protein</fullName>
    </submittedName>
</protein>
<evidence type="ECO:0000313" key="1">
    <source>
        <dbReference type="EMBL" id="GAG94664.1"/>
    </source>
</evidence>
<name>X1BFF9_9ZZZZ</name>
<feature type="non-terminal residue" evidence="1">
    <location>
        <position position="1"/>
    </location>
</feature>
<reference evidence="1" key="1">
    <citation type="journal article" date="2014" name="Front. Microbiol.">
        <title>High frequency of phylogenetically diverse reductive dehalogenase-homologous genes in deep subseafloor sedimentary metagenomes.</title>
        <authorList>
            <person name="Kawai M."/>
            <person name="Futagami T."/>
            <person name="Toyoda A."/>
            <person name="Takaki Y."/>
            <person name="Nishi S."/>
            <person name="Hori S."/>
            <person name="Arai W."/>
            <person name="Tsubouchi T."/>
            <person name="Morono Y."/>
            <person name="Uchiyama I."/>
            <person name="Ito T."/>
            <person name="Fujiyama A."/>
            <person name="Inagaki F."/>
            <person name="Takami H."/>
        </authorList>
    </citation>
    <scope>NUCLEOTIDE SEQUENCE</scope>
    <source>
        <strain evidence="1">Expedition CK06-06</strain>
    </source>
</reference>
<organism evidence="1">
    <name type="scientific">marine sediment metagenome</name>
    <dbReference type="NCBI Taxonomy" id="412755"/>
    <lineage>
        <taxon>unclassified sequences</taxon>
        <taxon>metagenomes</taxon>
        <taxon>ecological metagenomes</taxon>
    </lineage>
</organism>
<gene>
    <name evidence="1" type="ORF">S01H4_36736</name>
</gene>
<accession>X1BFF9</accession>
<comment type="caution">
    <text evidence="1">The sequence shown here is derived from an EMBL/GenBank/DDBJ whole genome shotgun (WGS) entry which is preliminary data.</text>
</comment>
<dbReference type="AlphaFoldDB" id="X1BFF9"/>
<sequence length="33" mass="3827">CYKLNELNVIIAPIKEKLCISLKKKVIVKKVEK</sequence>
<proteinExistence type="predicted"/>